<evidence type="ECO:0000259" key="1">
    <source>
        <dbReference type="Pfam" id="PF05050"/>
    </source>
</evidence>
<dbReference type="InterPro" id="IPR029063">
    <property type="entry name" value="SAM-dependent_MTases_sf"/>
</dbReference>
<gene>
    <name evidence="2" type="ORF">C7S18_23135</name>
</gene>
<keyword evidence="3" id="KW-1185">Reference proteome</keyword>
<dbReference type="Proteomes" id="UP000241074">
    <property type="component" value="Chromosome"/>
</dbReference>
<evidence type="ECO:0000313" key="2">
    <source>
        <dbReference type="EMBL" id="AVQ00239.1"/>
    </source>
</evidence>
<dbReference type="InterPro" id="IPR006342">
    <property type="entry name" value="FkbM_mtfrase"/>
</dbReference>
<accession>A0A2P1PZG1</accession>
<proteinExistence type="predicted"/>
<dbReference type="AlphaFoldDB" id="A0A2P1PZG1"/>
<dbReference type="PANTHER" id="PTHR34203">
    <property type="entry name" value="METHYLTRANSFERASE, FKBM FAMILY PROTEIN"/>
    <property type="match status" value="1"/>
</dbReference>
<organism evidence="2 3">
    <name type="scientific">Ahniella affigens</name>
    <dbReference type="NCBI Taxonomy" id="2021234"/>
    <lineage>
        <taxon>Bacteria</taxon>
        <taxon>Pseudomonadati</taxon>
        <taxon>Pseudomonadota</taxon>
        <taxon>Gammaproteobacteria</taxon>
        <taxon>Lysobacterales</taxon>
        <taxon>Rhodanobacteraceae</taxon>
        <taxon>Ahniella</taxon>
    </lineage>
</organism>
<dbReference type="Gene3D" id="3.40.50.150">
    <property type="entry name" value="Vaccinia Virus protein VP39"/>
    <property type="match status" value="1"/>
</dbReference>
<dbReference type="EMBL" id="CP027860">
    <property type="protein sequence ID" value="AVQ00239.1"/>
    <property type="molecule type" value="Genomic_DNA"/>
</dbReference>
<reference evidence="2 3" key="1">
    <citation type="submission" date="2018-03" db="EMBL/GenBank/DDBJ databases">
        <title>Ahniella affigens gen. nov., sp. nov., a gammaproteobacterium isolated from sandy soil near a stream.</title>
        <authorList>
            <person name="Ko Y."/>
            <person name="Kim J.-H."/>
        </authorList>
    </citation>
    <scope>NUCLEOTIDE SEQUENCE [LARGE SCALE GENOMIC DNA]</scope>
    <source>
        <strain evidence="2 3">D13</strain>
    </source>
</reference>
<dbReference type="Pfam" id="PF05050">
    <property type="entry name" value="Methyltransf_21"/>
    <property type="match status" value="1"/>
</dbReference>
<reference evidence="2 3" key="2">
    <citation type="submission" date="2018-03" db="EMBL/GenBank/DDBJ databases">
        <authorList>
            <person name="Keele B.F."/>
        </authorList>
    </citation>
    <scope>NUCLEOTIDE SEQUENCE [LARGE SCALE GENOMIC DNA]</scope>
    <source>
        <strain evidence="2 3">D13</strain>
    </source>
</reference>
<sequence>MAIAKPRSRVVAFEPSPREFARLMQMIALNHCAVQALPIGLADQSGFLPFHVCHNNFGRNTLGGFNDPESFTATLAAIATADSLVEQGLLPSPQVIKIDVEGAELAVLRGMRSILKRPDCLAIVIESDPDSDHPDSELRQLLPAAEWQLRRLQRRENTAHNLDNFLAQRVVTP</sequence>
<name>A0A2P1PZG1_9GAMM</name>
<dbReference type="KEGG" id="xba:C7S18_23135"/>
<protein>
    <recommendedName>
        <fullName evidence="1">Methyltransferase FkbM domain-containing protein</fullName>
    </recommendedName>
</protein>
<dbReference type="InterPro" id="IPR052514">
    <property type="entry name" value="SAM-dependent_MTase"/>
</dbReference>
<feature type="domain" description="Methyltransferase FkbM" evidence="1">
    <location>
        <begin position="5"/>
        <end position="142"/>
    </location>
</feature>
<evidence type="ECO:0000313" key="3">
    <source>
        <dbReference type="Proteomes" id="UP000241074"/>
    </source>
</evidence>
<dbReference type="SUPFAM" id="SSF53335">
    <property type="entry name" value="S-adenosyl-L-methionine-dependent methyltransferases"/>
    <property type="match status" value="1"/>
</dbReference>
<dbReference type="NCBIfam" id="TIGR01444">
    <property type="entry name" value="fkbM_fam"/>
    <property type="match status" value="1"/>
</dbReference>
<dbReference type="PANTHER" id="PTHR34203:SF15">
    <property type="entry name" value="SLL1173 PROTEIN"/>
    <property type="match status" value="1"/>
</dbReference>